<reference evidence="7" key="1">
    <citation type="submission" date="2024-03" db="EMBL/GenBank/DDBJ databases">
        <title>WGS assembly of Saponaria officinalis var. Norfolk2.</title>
        <authorList>
            <person name="Jenkins J."/>
            <person name="Shu S."/>
            <person name="Grimwood J."/>
            <person name="Barry K."/>
            <person name="Goodstein D."/>
            <person name="Schmutz J."/>
            <person name="Leebens-Mack J."/>
            <person name="Osbourn A."/>
        </authorList>
    </citation>
    <scope>NUCLEOTIDE SEQUENCE [LARGE SCALE GENOMIC DNA]</scope>
    <source>
        <strain evidence="7">JIC</strain>
    </source>
</reference>
<dbReference type="AlphaFoldDB" id="A0AAW1M2I3"/>
<evidence type="ECO:0000256" key="5">
    <source>
        <dbReference type="ARBA" id="ARBA00023157"/>
    </source>
</evidence>
<dbReference type="Proteomes" id="UP001443914">
    <property type="component" value="Unassembled WGS sequence"/>
</dbReference>
<keyword evidence="6" id="KW-0732">Signal</keyword>
<keyword evidence="8" id="KW-1185">Reference proteome</keyword>
<evidence type="ECO:0000256" key="1">
    <source>
        <dbReference type="ARBA" id="ARBA00006722"/>
    </source>
</evidence>
<dbReference type="GO" id="GO:0031640">
    <property type="term" value="P:killing of cells of another organism"/>
    <property type="evidence" value="ECO:0007669"/>
    <property type="project" value="UniProtKB-KW"/>
</dbReference>
<name>A0AAW1M2I3_SAPOF</name>
<keyword evidence="4" id="KW-0611">Plant defense</keyword>
<organism evidence="7 8">
    <name type="scientific">Saponaria officinalis</name>
    <name type="common">Common soapwort</name>
    <name type="synonym">Lychnis saponaria</name>
    <dbReference type="NCBI Taxonomy" id="3572"/>
    <lineage>
        <taxon>Eukaryota</taxon>
        <taxon>Viridiplantae</taxon>
        <taxon>Streptophyta</taxon>
        <taxon>Embryophyta</taxon>
        <taxon>Tracheophyta</taxon>
        <taxon>Spermatophyta</taxon>
        <taxon>Magnoliopsida</taxon>
        <taxon>eudicotyledons</taxon>
        <taxon>Gunneridae</taxon>
        <taxon>Pentapetalae</taxon>
        <taxon>Caryophyllales</taxon>
        <taxon>Caryophyllaceae</taxon>
        <taxon>Caryophylleae</taxon>
        <taxon>Saponaria</taxon>
    </lineage>
</organism>
<gene>
    <name evidence="7" type="ORF">RND81_03G234500</name>
</gene>
<proteinExistence type="inferred from homology"/>
<feature type="signal peptide" evidence="6">
    <location>
        <begin position="1"/>
        <end position="23"/>
    </location>
</feature>
<feature type="chain" id="PRO_5043530905" evidence="6">
    <location>
        <begin position="24"/>
        <end position="76"/>
    </location>
</feature>
<evidence type="ECO:0000313" key="7">
    <source>
        <dbReference type="EMBL" id="KAK9743365.1"/>
    </source>
</evidence>
<keyword evidence="5" id="KW-1015">Disulfide bond</keyword>
<sequence>MASSKLQIFFVLVSIVLIAHLNGAEKGSKCEYVARCETQAECASKCIEHGFPKTASSFCRHPAINPHAPTVCHCCI</sequence>
<accession>A0AAW1M2I3</accession>
<dbReference type="GO" id="GO:0050832">
    <property type="term" value="P:defense response to fungus"/>
    <property type="evidence" value="ECO:0007669"/>
    <property type="project" value="UniProtKB-KW"/>
</dbReference>
<protein>
    <submittedName>
        <fullName evidence="7">Uncharacterized protein</fullName>
    </submittedName>
</protein>
<keyword evidence="3" id="KW-0295">Fungicide</keyword>
<comment type="similarity">
    <text evidence="1">Belongs to the DEFL family.</text>
</comment>
<dbReference type="Pfam" id="PF25052">
    <property type="entry name" value="AtDEF-like"/>
    <property type="match status" value="1"/>
</dbReference>
<evidence type="ECO:0000256" key="6">
    <source>
        <dbReference type="SAM" id="SignalP"/>
    </source>
</evidence>
<evidence type="ECO:0000256" key="4">
    <source>
        <dbReference type="ARBA" id="ARBA00022821"/>
    </source>
</evidence>
<comment type="caution">
    <text evidence="7">The sequence shown here is derived from an EMBL/GenBank/DDBJ whole genome shotgun (WGS) entry which is preliminary data.</text>
</comment>
<evidence type="ECO:0000313" key="8">
    <source>
        <dbReference type="Proteomes" id="UP001443914"/>
    </source>
</evidence>
<dbReference type="EMBL" id="JBDFQZ010000003">
    <property type="protein sequence ID" value="KAK9743365.1"/>
    <property type="molecule type" value="Genomic_DNA"/>
</dbReference>
<dbReference type="InterPro" id="IPR010851">
    <property type="entry name" value="DEFL"/>
</dbReference>
<evidence type="ECO:0000256" key="2">
    <source>
        <dbReference type="ARBA" id="ARBA00022529"/>
    </source>
</evidence>
<evidence type="ECO:0000256" key="3">
    <source>
        <dbReference type="ARBA" id="ARBA00022577"/>
    </source>
</evidence>
<keyword evidence="2" id="KW-0929">Antimicrobial</keyword>